<proteinExistence type="predicted"/>
<reference evidence="2" key="1">
    <citation type="submission" date="2021-01" db="EMBL/GenBank/DDBJ databases">
        <authorList>
            <person name="Corre E."/>
            <person name="Pelletier E."/>
            <person name="Niang G."/>
            <person name="Scheremetjew M."/>
            <person name="Finn R."/>
            <person name="Kale V."/>
            <person name="Holt S."/>
            <person name="Cochrane G."/>
            <person name="Meng A."/>
            <person name="Brown T."/>
            <person name="Cohen L."/>
        </authorList>
    </citation>
    <scope>NUCLEOTIDE SEQUENCE</scope>
</reference>
<feature type="compositionally biased region" description="Basic and acidic residues" evidence="1">
    <location>
        <begin position="203"/>
        <end position="232"/>
    </location>
</feature>
<dbReference type="PANTHER" id="PTHR12277:SF81">
    <property type="entry name" value="PROTEIN ABHD13"/>
    <property type="match status" value="1"/>
</dbReference>
<dbReference type="EMBL" id="HBFQ01021089">
    <property type="protein sequence ID" value="CAD8840376.1"/>
    <property type="molecule type" value="Transcribed_RNA"/>
</dbReference>
<gene>
    <name evidence="2" type="ORF">NSCI0253_LOCUS14724</name>
</gene>
<dbReference type="Gene3D" id="3.40.50.1820">
    <property type="entry name" value="alpha/beta hydrolase"/>
    <property type="match status" value="1"/>
</dbReference>
<organism evidence="2">
    <name type="scientific">Noctiluca scintillans</name>
    <name type="common">Sea sparkle</name>
    <name type="synonym">Red tide dinoflagellate</name>
    <dbReference type="NCBI Taxonomy" id="2966"/>
    <lineage>
        <taxon>Eukaryota</taxon>
        <taxon>Sar</taxon>
        <taxon>Alveolata</taxon>
        <taxon>Dinophyceae</taxon>
        <taxon>Noctilucales</taxon>
        <taxon>Noctilucaceae</taxon>
        <taxon>Noctiluca</taxon>
    </lineage>
</organism>
<evidence type="ECO:0000256" key="1">
    <source>
        <dbReference type="SAM" id="MobiDB-lite"/>
    </source>
</evidence>
<protein>
    <recommendedName>
        <fullName evidence="3">AB hydrolase-1 domain-containing protein</fullName>
    </recommendedName>
</protein>
<dbReference type="InterPro" id="IPR029058">
    <property type="entry name" value="AB_hydrolase_fold"/>
</dbReference>
<sequence length="368" mass="39938">MGDIVSSVVFPRVKLTYNTSHESLVWYSSENAGHIPAILLLPKQVRSPCVGDSDTRTCGSTAKLGHMAALCVVFFHANMCDIGETVDFLRLIQEDVCSGDAVVLAPEYPGYGLLGDFEASPKSIDSIARATWRFCQNFLGFNAGQVILWGHSVGTGPATKLAHSVAEGLAIADASCSRDSASGNLFESAWGLLRESVGGRSVSREADKEALRRPEDDVERNVSRDESPDRKSSLRNLDLDSAGKNIGALVLMAPYISIAEVVKAHAGYLASSIASAMWENSQMLSNPILRDVPLCVVHPKEDEVVPLSHGQEVLRCASTCKKVGIWIPEEGHNFDYNGRYLEHVREFLEEHVESLQHVEKADLSASAG</sequence>
<evidence type="ECO:0000313" key="2">
    <source>
        <dbReference type="EMBL" id="CAD8840376.1"/>
    </source>
</evidence>
<dbReference type="SUPFAM" id="SSF53474">
    <property type="entry name" value="alpha/beta-Hydrolases"/>
    <property type="match status" value="1"/>
</dbReference>
<feature type="region of interest" description="Disordered" evidence="1">
    <location>
        <begin position="203"/>
        <end position="236"/>
    </location>
</feature>
<name>A0A7S1A2H5_NOCSC</name>
<evidence type="ECO:0008006" key="3">
    <source>
        <dbReference type="Google" id="ProtNLM"/>
    </source>
</evidence>
<accession>A0A7S1A2H5</accession>
<dbReference type="PANTHER" id="PTHR12277">
    <property type="entry name" value="ALPHA/BETA HYDROLASE DOMAIN-CONTAINING PROTEIN"/>
    <property type="match status" value="1"/>
</dbReference>
<dbReference type="AlphaFoldDB" id="A0A7S1A2H5"/>